<evidence type="ECO:0000256" key="5">
    <source>
        <dbReference type="ARBA" id="ARBA00022777"/>
    </source>
</evidence>
<evidence type="ECO:0000256" key="6">
    <source>
        <dbReference type="PROSITE-ProRule" id="PRU00110"/>
    </source>
</evidence>
<dbReference type="PANTHER" id="PTHR43395:SF1">
    <property type="entry name" value="CHEMOTAXIS PROTEIN CHEA"/>
    <property type="match status" value="1"/>
</dbReference>
<dbReference type="Gene3D" id="3.40.50.2300">
    <property type="match status" value="1"/>
</dbReference>
<dbReference type="InterPro" id="IPR002545">
    <property type="entry name" value="CheW-lke_dom"/>
</dbReference>
<evidence type="ECO:0000256" key="3">
    <source>
        <dbReference type="ARBA" id="ARBA00022553"/>
    </source>
</evidence>
<feature type="domain" description="Histidine kinase" evidence="8">
    <location>
        <begin position="211"/>
        <end position="411"/>
    </location>
</feature>
<evidence type="ECO:0000256" key="4">
    <source>
        <dbReference type="ARBA" id="ARBA00022679"/>
    </source>
</evidence>
<evidence type="ECO:0000256" key="7">
    <source>
        <dbReference type="PROSITE-ProRule" id="PRU00169"/>
    </source>
</evidence>
<evidence type="ECO:0000256" key="1">
    <source>
        <dbReference type="ARBA" id="ARBA00000085"/>
    </source>
</evidence>
<dbReference type="InterPro" id="IPR008207">
    <property type="entry name" value="Sig_transdc_His_kin_Hpt_dom"/>
</dbReference>
<dbReference type="InterPro" id="IPR036061">
    <property type="entry name" value="CheW-like_dom_sf"/>
</dbReference>
<evidence type="ECO:0000313" key="12">
    <source>
        <dbReference type="EMBL" id="HDD43262.1"/>
    </source>
</evidence>
<keyword evidence="5 12" id="KW-0418">Kinase</keyword>
<dbReference type="Pfam" id="PF00072">
    <property type="entry name" value="Response_reg"/>
    <property type="match status" value="1"/>
</dbReference>
<protein>
    <recommendedName>
        <fullName evidence="2">histidine kinase</fullName>
        <ecNumber evidence="2">2.7.13.3</ecNumber>
    </recommendedName>
</protein>
<accession>A0A7C0U1H1</accession>
<dbReference type="Gene3D" id="1.20.120.160">
    <property type="entry name" value="HPT domain"/>
    <property type="match status" value="1"/>
</dbReference>
<reference evidence="12" key="1">
    <citation type="journal article" date="2020" name="mSystems">
        <title>Genome- and Community-Level Interaction Insights into Carbon Utilization and Element Cycling Functions of Hydrothermarchaeota in Hydrothermal Sediment.</title>
        <authorList>
            <person name="Zhou Z."/>
            <person name="Liu Y."/>
            <person name="Xu W."/>
            <person name="Pan J."/>
            <person name="Luo Z.H."/>
            <person name="Li M."/>
        </authorList>
    </citation>
    <scope>NUCLEOTIDE SEQUENCE [LARGE SCALE GENOMIC DNA]</scope>
    <source>
        <strain evidence="12">HyVt-233</strain>
    </source>
</reference>
<dbReference type="AlphaFoldDB" id="A0A7C0U1H1"/>
<comment type="caution">
    <text evidence="12">The sequence shown here is derived from an EMBL/GenBank/DDBJ whole genome shotgun (WGS) entry which is preliminary data.</text>
</comment>
<dbReference type="InterPro" id="IPR005467">
    <property type="entry name" value="His_kinase_dom"/>
</dbReference>
<dbReference type="Pfam" id="PF02518">
    <property type="entry name" value="HATPase_c"/>
    <property type="match status" value="1"/>
</dbReference>
<dbReference type="SUPFAM" id="SSF50341">
    <property type="entry name" value="CheW-like"/>
    <property type="match status" value="1"/>
</dbReference>
<dbReference type="PRINTS" id="PR00344">
    <property type="entry name" value="BCTRLSENSOR"/>
</dbReference>
<dbReference type="GO" id="GO:0006935">
    <property type="term" value="P:chemotaxis"/>
    <property type="evidence" value="ECO:0007669"/>
    <property type="project" value="InterPro"/>
</dbReference>
<dbReference type="Gene3D" id="2.30.30.40">
    <property type="entry name" value="SH3 Domains"/>
    <property type="match status" value="1"/>
</dbReference>
<sequence>MMTKGIDVSQFIEAFIQTARERLLKLEQAFLKLEKKETKELVQEAFREAHTLKGEAKMLGLKEISEVAHSLENLLGEIRDKKRKGSETVDELLKKLEEIKGFINQIDKKEIKKETKISQQETIRIKTGLLEKMGNLALETVLNLRQIEKNNFYLRQLLKKQIELKKEWEDLSDFFPSEEIQTFQEKLFSFFENLKKVWFRYENTLSYQSPITEELFYQSISSRMVPLSTIFNLYSRQIRDMAKELGKLVDFTVSGGEIEVDRAIVEALNEPLIHLLRNALDHGIELPLERQKKGKPEIGKISLKATQHKGKITIEVEDDGRGVDLNKIKEIALKQGIIWKEREIKKEIPLEIIEIMSFSGFTTCDKVTKFSGRGVGLDVVKKVVEHLNGSWRIFSEPDKGTKVILELPISIALLPSLLIKANGQLFAIPTKWIEEIREIKIEEITKLQNRELIKLNKDSISLLDLNQVIGFSRLSPRPRIPVVILRYQEYRCAFKIENLVDNQDIIIKPLNKYLKTSLALGSSILEDGTVAIILNVFELVKASSDTKYYFKETFKPFKKKTLKVLVVDDALITRTMLKNILVSAGYEVTTAVNGMDALKYLAETPFDVVVTDIEMPKMDGFQLTSEIKRHPNLKDIPVIIITSHETEEEKRKGLEVGADAYLLKSKFSQEFLLETIERLTS</sequence>
<dbReference type="SMART" id="SM00073">
    <property type="entry name" value="HPT"/>
    <property type="match status" value="1"/>
</dbReference>
<dbReference type="InterPro" id="IPR004358">
    <property type="entry name" value="Sig_transdc_His_kin-like_C"/>
</dbReference>
<dbReference type="EMBL" id="DRBS01000008">
    <property type="protein sequence ID" value="HDD43262.1"/>
    <property type="molecule type" value="Genomic_DNA"/>
</dbReference>
<feature type="modified residue" description="4-aspartylphosphate" evidence="7">
    <location>
        <position position="612"/>
    </location>
</feature>
<dbReference type="SUPFAM" id="SSF52172">
    <property type="entry name" value="CheY-like"/>
    <property type="match status" value="1"/>
</dbReference>
<evidence type="ECO:0000259" key="9">
    <source>
        <dbReference type="PROSITE" id="PS50110"/>
    </source>
</evidence>
<dbReference type="SUPFAM" id="SSF47226">
    <property type="entry name" value="Histidine-containing phosphotransfer domain, HPT domain"/>
    <property type="match status" value="1"/>
</dbReference>
<keyword evidence="4" id="KW-0808">Transferase</keyword>
<proteinExistence type="predicted"/>
<dbReference type="EC" id="2.7.13.3" evidence="2"/>
<dbReference type="InterPro" id="IPR051315">
    <property type="entry name" value="Bact_Chemotaxis_CheA"/>
</dbReference>
<feature type="domain" description="CheW-like" evidence="10">
    <location>
        <begin position="413"/>
        <end position="545"/>
    </location>
</feature>
<feature type="domain" description="HPt" evidence="11">
    <location>
        <begin position="4"/>
        <end position="110"/>
    </location>
</feature>
<evidence type="ECO:0000259" key="10">
    <source>
        <dbReference type="PROSITE" id="PS50851"/>
    </source>
</evidence>
<comment type="catalytic activity">
    <reaction evidence="1">
        <text>ATP + protein L-histidine = ADP + protein N-phospho-L-histidine.</text>
        <dbReference type="EC" id="2.7.13.3"/>
    </reaction>
</comment>
<feature type="modified residue" description="Phosphohistidine" evidence="6">
    <location>
        <position position="50"/>
    </location>
</feature>
<feature type="domain" description="Response regulatory" evidence="9">
    <location>
        <begin position="563"/>
        <end position="679"/>
    </location>
</feature>
<evidence type="ECO:0000256" key="2">
    <source>
        <dbReference type="ARBA" id="ARBA00012438"/>
    </source>
</evidence>
<dbReference type="PROSITE" id="PS50109">
    <property type="entry name" value="HIS_KIN"/>
    <property type="match status" value="1"/>
</dbReference>
<dbReference type="Pfam" id="PF01584">
    <property type="entry name" value="CheW"/>
    <property type="match status" value="1"/>
</dbReference>
<dbReference type="PROSITE" id="PS50851">
    <property type="entry name" value="CHEW"/>
    <property type="match status" value="1"/>
</dbReference>
<dbReference type="GO" id="GO:0000155">
    <property type="term" value="F:phosphorelay sensor kinase activity"/>
    <property type="evidence" value="ECO:0007669"/>
    <property type="project" value="UniProtKB-ARBA"/>
</dbReference>
<dbReference type="InterPro" id="IPR003594">
    <property type="entry name" value="HATPase_dom"/>
</dbReference>
<dbReference type="CDD" id="cd00088">
    <property type="entry name" value="HPT"/>
    <property type="match status" value="1"/>
</dbReference>
<dbReference type="InterPro" id="IPR036641">
    <property type="entry name" value="HPT_dom_sf"/>
</dbReference>
<gene>
    <name evidence="12" type="ORF">ENG63_00170</name>
</gene>
<dbReference type="SMART" id="SM00260">
    <property type="entry name" value="CheW"/>
    <property type="match status" value="1"/>
</dbReference>
<evidence type="ECO:0000259" key="8">
    <source>
        <dbReference type="PROSITE" id="PS50109"/>
    </source>
</evidence>
<dbReference type="Gene3D" id="3.30.565.10">
    <property type="entry name" value="Histidine kinase-like ATPase, C-terminal domain"/>
    <property type="match status" value="1"/>
</dbReference>
<dbReference type="InterPro" id="IPR036890">
    <property type="entry name" value="HATPase_C_sf"/>
</dbReference>
<dbReference type="PANTHER" id="PTHR43395">
    <property type="entry name" value="SENSOR HISTIDINE KINASE CHEA"/>
    <property type="match status" value="1"/>
</dbReference>
<evidence type="ECO:0000259" key="11">
    <source>
        <dbReference type="PROSITE" id="PS50894"/>
    </source>
</evidence>
<dbReference type="SMART" id="SM00448">
    <property type="entry name" value="REC"/>
    <property type="match status" value="1"/>
</dbReference>
<dbReference type="PROSITE" id="PS50894">
    <property type="entry name" value="HPT"/>
    <property type="match status" value="1"/>
</dbReference>
<dbReference type="PROSITE" id="PS50110">
    <property type="entry name" value="RESPONSE_REGULATORY"/>
    <property type="match status" value="1"/>
</dbReference>
<organism evidence="12">
    <name type="scientific">Desulfofervidus auxilii</name>
    <dbReference type="NCBI Taxonomy" id="1621989"/>
    <lineage>
        <taxon>Bacteria</taxon>
        <taxon>Pseudomonadati</taxon>
        <taxon>Thermodesulfobacteriota</taxon>
        <taxon>Candidatus Desulfofervidia</taxon>
        <taxon>Candidatus Desulfofervidales</taxon>
        <taxon>Candidatus Desulfofervidaceae</taxon>
        <taxon>Candidatus Desulfofervidus</taxon>
    </lineage>
</organism>
<dbReference type="SUPFAM" id="SSF55874">
    <property type="entry name" value="ATPase domain of HSP90 chaperone/DNA topoisomerase II/histidine kinase"/>
    <property type="match status" value="1"/>
</dbReference>
<dbReference type="InterPro" id="IPR001789">
    <property type="entry name" value="Sig_transdc_resp-reg_receiver"/>
</dbReference>
<dbReference type="SMART" id="SM00387">
    <property type="entry name" value="HATPase_c"/>
    <property type="match status" value="1"/>
</dbReference>
<dbReference type="Pfam" id="PF01627">
    <property type="entry name" value="Hpt"/>
    <property type="match status" value="1"/>
</dbReference>
<dbReference type="FunFam" id="3.30.565.10:FF:000016">
    <property type="entry name" value="Chemotaxis protein CheA, putative"/>
    <property type="match status" value="1"/>
</dbReference>
<name>A0A7C0U1H1_DESA2</name>
<dbReference type="InterPro" id="IPR011006">
    <property type="entry name" value="CheY-like_superfamily"/>
</dbReference>
<keyword evidence="3 7" id="KW-0597">Phosphoprotein</keyword>
<dbReference type="Proteomes" id="UP000886289">
    <property type="component" value="Unassembled WGS sequence"/>
</dbReference>